<dbReference type="EMBL" id="BMCU01000003">
    <property type="protein sequence ID" value="GGG12523.1"/>
    <property type="molecule type" value="Genomic_DNA"/>
</dbReference>
<feature type="region of interest" description="Disordered" evidence="1">
    <location>
        <begin position="1"/>
        <end position="60"/>
    </location>
</feature>
<sequence>MSDTPAQFPSYLGRAPRSEPPLVGSRTRRLPPHRLSHSRPGPHSGRSGRGPLPPSNVSTESRVLALQTVEVREFATSALRHVLEVVDRRRGASTVAHVLSPAVVGMVGALATAAVPGRHLGVAVLQRVHVSVVSPNHAEVFGTYSRGDRVFAIAAGARYRRSAGRAPSWSVTSLRLS</sequence>
<gene>
    <name evidence="2" type="ORF">GCM10007304_28170</name>
</gene>
<evidence type="ECO:0000313" key="3">
    <source>
        <dbReference type="Proteomes" id="UP000654257"/>
    </source>
</evidence>
<feature type="compositionally biased region" description="Basic residues" evidence="1">
    <location>
        <begin position="26"/>
        <end position="37"/>
    </location>
</feature>
<organism evidence="2 3">
    <name type="scientific">Rhodococcoides trifolii</name>
    <dbReference type="NCBI Taxonomy" id="908250"/>
    <lineage>
        <taxon>Bacteria</taxon>
        <taxon>Bacillati</taxon>
        <taxon>Actinomycetota</taxon>
        <taxon>Actinomycetes</taxon>
        <taxon>Mycobacteriales</taxon>
        <taxon>Nocardiaceae</taxon>
        <taxon>Rhodococcoides</taxon>
    </lineage>
</organism>
<evidence type="ECO:0000313" key="2">
    <source>
        <dbReference type="EMBL" id="GGG12523.1"/>
    </source>
</evidence>
<dbReference type="Pfam" id="PF20060">
    <property type="entry name" value="DUF6459"/>
    <property type="match status" value="1"/>
</dbReference>
<evidence type="ECO:0000256" key="1">
    <source>
        <dbReference type="SAM" id="MobiDB-lite"/>
    </source>
</evidence>
<reference evidence="2" key="1">
    <citation type="journal article" date="2014" name="Int. J. Syst. Evol. Microbiol.">
        <title>Complete genome sequence of Corynebacterium casei LMG S-19264T (=DSM 44701T), isolated from a smear-ripened cheese.</title>
        <authorList>
            <consortium name="US DOE Joint Genome Institute (JGI-PGF)"/>
            <person name="Walter F."/>
            <person name="Albersmeier A."/>
            <person name="Kalinowski J."/>
            <person name="Ruckert C."/>
        </authorList>
    </citation>
    <scope>NUCLEOTIDE SEQUENCE</scope>
    <source>
        <strain evidence="2">CCM 7905</strain>
    </source>
</reference>
<protein>
    <submittedName>
        <fullName evidence="2">Uncharacterized protein</fullName>
    </submittedName>
</protein>
<comment type="caution">
    <text evidence="2">The sequence shown here is derived from an EMBL/GenBank/DDBJ whole genome shotgun (WGS) entry which is preliminary data.</text>
</comment>
<proteinExistence type="predicted"/>
<name>A0A917FXU3_9NOCA</name>
<dbReference type="Proteomes" id="UP000654257">
    <property type="component" value="Unassembled WGS sequence"/>
</dbReference>
<accession>A0A917FXU3</accession>
<dbReference type="AlphaFoldDB" id="A0A917FXU3"/>
<reference evidence="2" key="2">
    <citation type="submission" date="2020-09" db="EMBL/GenBank/DDBJ databases">
        <authorList>
            <person name="Sun Q."/>
            <person name="Sedlacek I."/>
        </authorList>
    </citation>
    <scope>NUCLEOTIDE SEQUENCE</scope>
    <source>
        <strain evidence="2">CCM 7905</strain>
    </source>
</reference>
<dbReference type="RefSeq" id="WP_188545494.1">
    <property type="nucleotide sequence ID" value="NZ_BMCU01000003.1"/>
</dbReference>
<dbReference type="InterPro" id="IPR045596">
    <property type="entry name" value="DUF6459"/>
</dbReference>
<keyword evidence="3" id="KW-1185">Reference proteome</keyword>